<sequence>MAKRAINALAADGETTYQLSAKDYTIGDSEVTGVYDNEKAVTIKLFVDDVAVDEITPDNSKNIYAISTSKTTIVKDSKVEVAEYDADKNELTKILVTVIDPNGGGNEMDEKEKIDKFISRKLTVLNEKDGIVYEQLAIRVIQVNQK</sequence>
<dbReference type="RefSeq" id="WP_002380470.1">
    <property type="nucleotide sequence ID" value="NZ_GL454892.1"/>
</dbReference>
<feature type="domain" description="Bacterial Ig" evidence="1">
    <location>
        <begin position="19"/>
        <end position="99"/>
    </location>
</feature>
<accession>A0ABC9P1R7</accession>
<comment type="caution">
    <text evidence="2">The sequence shown here is derived from an EMBL/GenBank/DDBJ whole genome shotgun (WGS) entry which is preliminary data.</text>
</comment>
<name>A0ABC9P1R7_ENTFL</name>
<evidence type="ECO:0000313" key="2">
    <source>
        <dbReference type="EMBL" id="EFU88842.1"/>
    </source>
</evidence>
<proteinExistence type="predicted"/>
<dbReference type="AlphaFoldDB" id="A0ABC9P1R7"/>
<organism evidence="2 3">
    <name type="scientific">Enterococcus faecalis TX0630</name>
    <dbReference type="NCBI Taxonomy" id="749508"/>
    <lineage>
        <taxon>Bacteria</taxon>
        <taxon>Bacillati</taxon>
        <taxon>Bacillota</taxon>
        <taxon>Bacilli</taxon>
        <taxon>Lactobacillales</taxon>
        <taxon>Enterococcaceae</taxon>
        <taxon>Enterococcus</taxon>
    </lineage>
</organism>
<evidence type="ECO:0000313" key="3">
    <source>
        <dbReference type="Proteomes" id="UP000004933"/>
    </source>
</evidence>
<dbReference type="Pfam" id="PF20622">
    <property type="entry name" value="Big_15"/>
    <property type="match status" value="1"/>
</dbReference>
<protein>
    <recommendedName>
        <fullName evidence="1">Bacterial Ig domain-containing protein</fullName>
    </recommendedName>
</protein>
<dbReference type="Proteomes" id="UP000004933">
    <property type="component" value="Unassembled WGS sequence"/>
</dbReference>
<dbReference type="EMBL" id="AEBE01000160">
    <property type="protein sequence ID" value="EFU88842.1"/>
    <property type="molecule type" value="Genomic_DNA"/>
</dbReference>
<reference evidence="2 3" key="1">
    <citation type="submission" date="2010-09" db="EMBL/GenBank/DDBJ databases">
        <authorList>
            <person name="Weinstock G."/>
            <person name="Sodergren E."/>
            <person name="Clifton S."/>
            <person name="Fulton L."/>
            <person name="Fulton B."/>
            <person name="Courtney L."/>
            <person name="Fronick C."/>
            <person name="Harrison M."/>
            <person name="Strong C."/>
            <person name="Farmer C."/>
            <person name="Delahaunty K."/>
            <person name="Markovic C."/>
            <person name="Hall O."/>
            <person name="Minx P."/>
            <person name="Tomlinson C."/>
            <person name="Mitreva M."/>
            <person name="Hou S."/>
            <person name="Chen J."/>
            <person name="Wollam A."/>
            <person name="Pepin K.H."/>
            <person name="Johnson M."/>
            <person name="Bhonagiri V."/>
            <person name="Zhang X."/>
            <person name="Suruliraj S."/>
            <person name="Warren W."/>
            <person name="Chinwalla A."/>
            <person name="Mardis E.R."/>
            <person name="Wilson R.K."/>
        </authorList>
    </citation>
    <scope>NUCLEOTIDE SEQUENCE [LARGE SCALE GENOMIC DNA]</scope>
    <source>
        <strain evidence="2 3">TX0630</strain>
    </source>
</reference>
<gene>
    <name evidence="2" type="ORF">HMPREF9511_03221</name>
</gene>
<dbReference type="InterPro" id="IPR046746">
    <property type="entry name" value="Big_15"/>
</dbReference>
<evidence type="ECO:0000259" key="1">
    <source>
        <dbReference type="Pfam" id="PF20622"/>
    </source>
</evidence>